<gene>
    <name evidence="16" type="ORF">BZG36_03768</name>
</gene>
<dbReference type="UniPathway" id="UPA00214"/>
<dbReference type="SUPFAM" id="SSF54197">
    <property type="entry name" value="HIT-like"/>
    <property type="match status" value="2"/>
</dbReference>
<dbReference type="NCBIfam" id="TIGR00209">
    <property type="entry name" value="galT_1"/>
    <property type="match status" value="1"/>
</dbReference>
<dbReference type="PANTHER" id="PTHR11943:SF1">
    <property type="entry name" value="GALACTOSE-1-PHOSPHATE URIDYLYLTRANSFERASE"/>
    <property type="match status" value="1"/>
</dbReference>
<sequence>MPVTSEEFQFRQHSHRRFNPLTNSWVLCSPHRTQRPWQGAQEASTGSGLPEYDPKCYLCPGNPRANGDHNPKYESTYVFPNDFPAVKAQQPVYEGKLENSDLLQVKGVRGQCHVVCFSPAHNLTIAEMSEEEIQNVVKQWIKSYLQLGQVDYINHIQIFENKGSIMGCSNPHPHGQMWCTESIPEEPHKEMKSMQTYYDEKGSHLLLDYVNLELSIEGKPRVVCENDTFACVTPFWALWPFETMILPKFKVSRISDLNDRQQKDLANIIRRIACRYDNVFLTSFPYSMGVHQAPVDGQDHENDSQLHLHFYPPLLRSATVKKFLVGLAGPPPNRSNGTQRRRPVPAQPVGTLQVYLADGVGTGRWWVLGGRKVEGTVVASLTHPVKHARLSVSLISIIRTNAQVPLALTGPPNPQDQVLRRIVFEMDIPIKQQTTRQEEVLPAGDHIWPLLMQVPEDVVSDLPLRSHSHAMIYHELHTHLWSHDWQRPSMTPLLTHVHPIHLLENLNVRGPLYAEPLVITQEMRISAPRDIKLKDGDVIRKGEHGIAECQIRCFPWAVLSGESIKVEIVINHMVPIKSMDGVVLVLQRHEEIASAGAVKRDSYTIATLTFPIFIDPETLTTTIAKSITIPAGALPTFANTPAFQVRYELFVDVHLGIESTVLDKATRTSYSRHKGPIRPRDQHTVSASLGVIVGTTNRTIEAEQDPFEDPPPYDVS</sequence>
<evidence type="ECO:0000256" key="13">
    <source>
        <dbReference type="RuleBase" id="RU000506"/>
    </source>
</evidence>
<dbReference type="GO" id="GO:0005737">
    <property type="term" value="C:cytoplasm"/>
    <property type="evidence" value="ECO:0007669"/>
    <property type="project" value="TreeGrafter"/>
</dbReference>
<dbReference type="PROSITE" id="PS00117">
    <property type="entry name" value="GAL_P_UDP_TRANSF_I"/>
    <property type="match status" value="1"/>
</dbReference>
<organism evidence="16 17">
    <name type="scientific">Bifiguratus adelaidae</name>
    <dbReference type="NCBI Taxonomy" id="1938954"/>
    <lineage>
        <taxon>Eukaryota</taxon>
        <taxon>Fungi</taxon>
        <taxon>Fungi incertae sedis</taxon>
        <taxon>Mucoromycota</taxon>
        <taxon>Mucoromycotina</taxon>
        <taxon>Endogonomycetes</taxon>
        <taxon>Endogonales</taxon>
        <taxon>Endogonales incertae sedis</taxon>
        <taxon>Bifiguratus</taxon>
    </lineage>
</organism>
<protein>
    <recommendedName>
        <fullName evidence="6 13">Galactose-1-phosphate uridylyltransferase</fullName>
        <ecNumber evidence="5 13">2.7.7.12</ecNumber>
    </recommendedName>
</protein>
<evidence type="ECO:0000313" key="17">
    <source>
        <dbReference type="Proteomes" id="UP000242875"/>
    </source>
</evidence>
<evidence type="ECO:0000256" key="3">
    <source>
        <dbReference type="ARBA" id="ARBA00004947"/>
    </source>
</evidence>
<dbReference type="Pfam" id="PF02744">
    <property type="entry name" value="GalP_UDP_tr_C"/>
    <property type="match status" value="1"/>
</dbReference>
<evidence type="ECO:0000256" key="5">
    <source>
        <dbReference type="ARBA" id="ARBA00012384"/>
    </source>
</evidence>
<comment type="catalytic activity">
    <reaction evidence="1 13">
        <text>alpha-D-galactose 1-phosphate + UDP-alpha-D-glucose = alpha-D-glucose 1-phosphate + UDP-alpha-D-galactose</text>
        <dbReference type="Rhea" id="RHEA:13989"/>
        <dbReference type="ChEBI" id="CHEBI:58336"/>
        <dbReference type="ChEBI" id="CHEBI:58601"/>
        <dbReference type="ChEBI" id="CHEBI:58885"/>
        <dbReference type="ChEBI" id="CHEBI:66914"/>
        <dbReference type="EC" id="2.7.7.12"/>
    </reaction>
</comment>
<evidence type="ECO:0000256" key="11">
    <source>
        <dbReference type="ARBA" id="ARBA00023144"/>
    </source>
</evidence>
<keyword evidence="8 13" id="KW-0548">Nucleotidyltransferase</keyword>
<keyword evidence="12 13" id="KW-0119">Carbohydrate metabolism</keyword>
<dbReference type="InterPro" id="IPR005850">
    <property type="entry name" value="GalP_Utransf_C"/>
</dbReference>
<evidence type="ECO:0000256" key="1">
    <source>
        <dbReference type="ARBA" id="ARBA00001107"/>
    </source>
</evidence>
<keyword evidence="17" id="KW-1185">Reference proteome</keyword>
<name>A0A261Y099_9FUNG</name>
<dbReference type="InterPro" id="IPR036265">
    <property type="entry name" value="HIT-like_sf"/>
</dbReference>
<keyword evidence="7 13" id="KW-0808">Transferase</keyword>
<keyword evidence="10" id="KW-0862">Zinc</keyword>
<dbReference type="InterPro" id="IPR005849">
    <property type="entry name" value="GalP_Utransf_N"/>
</dbReference>
<dbReference type="InterPro" id="IPR019779">
    <property type="entry name" value="GalP_UDPtransf1_His-AS"/>
</dbReference>
<dbReference type="GO" id="GO:0008270">
    <property type="term" value="F:zinc ion binding"/>
    <property type="evidence" value="ECO:0007669"/>
    <property type="project" value="InterPro"/>
</dbReference>
<evidence type="ECO:0000256" key="4">
    <source>
        <dbReference type="ARBA" id="ARBA00010951"/>
    </source>
</evidence>
<evidence type="ECO:0000256" key="10">
    <source>
        <dbReference type="ARBA" id="ARBA00022833"/>
    </source>
</evidence>
<evidence type="ECO:0000259" key="15">
    <source>
        <dbReference type="Pfam" id="PF02744"/>
    </source>
</evidence>
<comment type="similarity">
    <text evidence="4 13">Belongs to the galactose-1-phosphate uridylyltransferase type 1 family.</text>
</comment>
<evidence type="ECO:0000256" key="7">
    <source>
        <dbReference type="ARBA" id="ARBA00022679"/>
    </source>
</evidence>
<dbReference type="CDD" id="cd00608">
    <property type="entry name" value="GalT"/>
    <property type="match status" value="1"/>
</dbReference>
<reference evidence="16 17" key="1">
    <citation type="journal article" date="2017" name="Mycologia">
        <title>Bifiguratus adelaidae, gen. et sp. nov., a new member of Mucoromycotina in endophytic and soil-dwelling habitats.</title>
        <authorList>
            <person name="Torres-Cruz T.J."/>
            <person name="Billingsley Tobias T.L."/>
            <person name="Almatruk M."/>
            <person name="Hesse C."/>
            <person name="Kuske C.R."/>
            <person name="Desiro A."/>
            <person name="Benucci G.M."/>
            <person name="Bonito G."/>
            <person name="Stajich J.E."/>
            <person name="Dunlap C."/>
            <person name="Arnold A.E."/>
            <person name="Porras-Alfaro A."/>
        </authorList>
    </citation>
    <scope>NUCLEOTIDE SEQUENCE [LARGE SCALE GENOMIC DNA]</scope>
    <source>
        <strain evidence="16 17">AZ0501</strain>
    </source>
</reference>
<dbReference type="GO" id="GO:0008108">
    <property type="term" value="F:UDP-glucose:hexose-1-phosphate uridylyltransferase activity"/>
    <property type="evidence" value="ECO:0007669"/>
    <property type="project" value="UniProtKB-EC"/>
</dbReference>
<evidence type="ECO:0000313" key="16">
    <source>
        <dbReference type="EMBL" id="OZJ04022.1"/>
    </source>
</evidence>
<comment type="cofactor">
    <cofactor evidence="2">
        <name>Zn(2+)</name>
        <dbReference type="ChEBI" id="CHEBI:29105"/>
    </cofactor>
</comment>
<dbReference type="Proteomes" id="UP000242875">
    <property type="component" value="Unassembled WGS sequence"/>
</dbReference>
<accession>A0A261Y099</accession>
<dbReference type="FunFam" id="3.30.428.10:FF:000002">
    <property type="entry name" value="Galactose-1-phosphate uridylyltransferase"/>
    <property type="match status" value="1"/>
</dbReference>
<evidence type="ECO:0000256" key="9">
    <source>
        <dbReference type="ARBA" id="ARBA00022723"/>
    </source>
</evidence>
<dbReference type="Gene3D" id="3.30.428.10">
    <property type="entry name" value="HIT-like"/>
    <property type="match status" value="2"/>
</dbReference>
<comment type="caution">
    <text evidence="16">The sequence shown here is derived from an EMBL/GenBank/DDBJ whole genome shotgun (WGS) entry which is preliminary data.</text>
</comment>
<evidence type="ECO:0000256" key="6">
    <source>
        <dbReference type="ARBA" id="ARBA00016340"/>
    </source>
</evidence>
<dbReference type="EMBL" id="MVBO01000057">
    <property type="protein sequence ID" value="OZJ04022.1"/>
    <property type="molecule type" value="Genomic_DNA"/>
</dbReference>
<feature type="domain" description="Galactose-1-phosphate uridyl transferase N-terminal" evidence="14">
    <location>
        <begin position="7"/>
        <end position="184"/>
    </location>
</feature>
<feature type="domain" description="Galactose-1-phosphate uridyl transferase C-terminal" evidence="15">
    <location>
        <begin position="191"/>
        <end position="328"/>
    </location>
</feature>
<dbReference type="AlphaFoldDB" id="A0A261Y099"/>
<keyword evidence="11 13" id="KW-0299">Galactose metabolism</keyword>
<evidence type="ECO:0000259" key="14">
    <source>
        <dbReference type="Pfam" id="PF01087"/>
    </source>
</evidence>
<dbReference type="GO" id="GO:0033499">
    <property type="term" value="P:galactose catabolic process via UDP-galactose, Leloir pathway"/>
    <property type="evidence" value="ECO:0007669"/>
    <property type="project" value="TreeGrafter"/>
</dbReference>
<dbReference type="InterPro" id="IPR014752">
    <property type="entry name" value="Arrestin-like_C"/>
</dbReference>
<dbReference type="InterPro" id="IPR001937">
    <property type="entry name" value="GalP_UDPtransf1"/>
</dbReference>
<evidence type="ECO:0000256" key="2">
    <source>
        <dbReference type="ARBA" id="ARBA00001947"/>
    </source>
</evidence>
<evidence type="ECO:0000256" key="8">
    <source>
        <dbReference type="ARBA" id="ARBA00022695"/>
    </source>
</evidence>
<evidence type="ECO:0000256" key="12">
    <source>
        <dbReference type="ARBA" id="ARBA00023277"/>
    </source>
</evidence>
<dbReference type="Gene3D" id="2.60.40.640">
    <property type="match status" value="1"/>
</dbReference>
<dbReference type="OrthoDB" id="418412at2759"/>
<dbReference type="Pfam" id="PF01087">
    <property type="entry name" value="GalP_UDP_transf"/>
    <property type="match status" value="1"/>
</dbReference>
<keyword evidence="9 13" id="KW-0479">Metal-binding</keyword>
<dbReference type="EC" id="2.7.7.12" evidence="5 13"/>
<comment type="pathway">
    <text evidence="3 13">Carbohydrate metabolism; galactose metabolism.</text>
</comment>
<proteinExistence type="inferred from homology"/>
<dbReference type="PANTHER" id="PTHR11943">
    <property type="entry name" value="GALACTOSE-1-PHOSPHATE URIDYLYLTRANSFERASE"/>
    <property type="match status" value="1"/>
</dbReference>